<feature type="domain" description="Alcohol dehydrogenase-like C-terminal" evidence="6">
    <location>
        <begin position="158"/>
        <end position="272"/>
    </location>
</feature>
<comment type="similarity">
    <text evidence="2">Belongs to the zinc-containing alcohol dehydrogenase family.</text>
</comment>
<dbReference type="CDD" id="cd08255">
    <property type="entry name" value="2-desacetyl-2-hydroxyethyl_bacteriochlorophyllide_like"/>
    <property type="match status" value="1"/>
</dbReference>
<dbReference type="GO" id="GO:0016491">
    <property type="term" value="F:oxidoreductase activity"/>
    <property type="evidence" value="ECO:0007669"/>
    <property type="project" value="UniProtKB-KW"/>
</dbReference>
<evidence type="ECO:0000256" key="5">
    <source>
        <dbReference type="ARBA" id="ARBA00023002"/>
    </source>
</evidence>
<dbReference type="Pfam" id="PF00107">
    <property type="entry name" value="ADH_zinc_N"/>
    <property type="match status" value="1"/>
</dbReference>
<dbReference type="Gene3D" id="3.40.50.720">
    <property type="entry name" value="NAD(P)-binding Rossmann-like Domain"/>
    <property type="match status" value="1"/>
</dbReference>
<organism evidence="7 8">
    <name type="scientific">Halorubrum salipaludis</name>
    <dbReference type="NCBI Taxonomy" id="2032630"/>
    <lineage>
        <taxon>Archaea</taxon>
        <taxon>Methanobacteriati</taxon>
        <taxon>Methanobacteriota</taxon>
        <taxon>Stenosarchaea group</taxon>
        <taxon>Halobacteria</taxon>
        <taxon>Halobacteriales</taxon>
        <taxon>Haloferacaceae</taxon>
        <taxon>Halorubrum</taxon>
    </lineage>
</organism>
<dbReference type="InterPro" id="IPR011032">
    <property type="entry name" value="GroES-like_sf"/>
</dbReference>
<reference evidence="7 8" key="1">
    <citation type="submission" date="2017-08" db="EMBL/GenBank/DDBJ databases">
        <title>The strain WRN001 was isolated from Binhai saline alkaline soil, Tianjin, China.</title>
        <authorList>
            <person name="Liu D."/>
            <person name="Zhang G."/>
        </authorList>
    </citation>
    <scope>NUCLEOTIDE SEQUENCE [LARGE SCALE GENOMIC DNA]</scope>
    <source>
        <strain evidence="7 8">WN019</strain>
    </source>
</reference>
<evidence type="ECO:0000256" key="4">
    <source>
        <dbReference type="ARBA" id="ARBA00022833"/>
    </source>
</evidence>
<dbReference type="AlphaFoldDB" id="A0A2A2FDG9"/>
<dbReference type="RefSeq" id="WP_095637769.1">
    <property type="nucleotide sequence ID" value="NZ_NSKC01000009.1"/>
</dbReference>
<dbReference type="GO" id="GO:0046872">
    <property type="term" value="F:metal ion binding"/>
    <property type="evidence" value="ECO:0007669"/>
    <property type="project" value="UniProtKB-KW"/>
</dbReference>
<evidence type="ECO:0000313" key="7">
    <source>
        <dbReference type="EMBL" id="PAU82625.1"/>
    </source>
</evidence>
<name>A0A2A2FDG9_9EURY</name>
<protein>
    <submittedName>
        <fullName evidence="7">Oxidoreductase</fullName>
    </submittedName>
</protein>
<keyword evidence="4" id="KW-0862">Zinc</keyword>
<keyword evidence="3" id="KW-0479">Metal-binding</keyword>
<dbReference type="InterPro" id="IPR013149">
    <property type="entry name" value="ADH-like_C"/>
</dbReference>
<dbReference type="PANTHER" id="PTHR43350">
    <property type="entry name" value="NAD-DEPENDENT ALCOHOL DEHYDROGENASE"/>
    <property type="match status" value="1"/>
</dbReference>
<evidence type="ECO:0000259" key="6">
    <source>
        <dbReference type="Pfam" id="PF00107"/>
    </source>
</evidence>
<keyword evidence="5" id="KW-0560">Oxidoreductase</keyword>
<keyword evidence="8" id="KW-1185">Reference proteome</keyword>
<gene>
    <name evidence="7" type="ORF">CK500_13590</name>
</gene>
<dbReference type="EMBL" id="NSKC01000009">
    <property type="protein sequence ID" value="PAU82625.1"/>
    <property type="molecule type" value="Genomic_DNA"/>
</dbReference>
<accession>A0A2A2FDG9</accession>
<dbReference type="Gene3D" id="3.90.180.10">
    <property type="entry name" value="Medium-chain alcohol dehydrogenases, catalytic domain"/>
    <property type="match status" value="2"/>
</dbReference>
<dbReference type="OrthoDB" id="168897at2157"/>
<proteinExistence type="inferred from homology"/>
<dbReference type="InterPro" id="IPR036291">
    <property type="entry name" value="NAD(P)-bd_dom_sf"/>
</dbReference>
<evidence type="ECO:0000313" key="8">
    <source>
        <dbReference type="Proteomes" id="UP000218083"/>
    </source>
</evidence>
<dbReference type="PANTHER" id="PTHR43350:SF19">
    <property type="entry name" value="D-GULOSIDE 3-DEHYDROGENASE"/>
    <property type="match status" value="1"/>
</dbReference>
<evidence type="ECO:0000256" key="1">
    <source>
        <dbReference type="ARBA" id="ARBA00001947"/>
    </source>
</evidence>
<evidence type="ECO:0000256" key="2">
    <source>
        <dbReference type="ARBA" id="ARBA00008072"/>
    </source>
</evidence>
<dbReference type="SUPFAM" id="SSF50129">
    <property type="entry name" value="GroES-like"/>
    <property type="match status" value="1"/>
</dbReference>
<comment type="cofactor">
    <cofactor evidence="1">
        <name>Zn(2+)</name>
        <dbReference type="ChEBI" id="CHEBI:29105"/>
    </cofactor>
</comment>
<dbReference type="Proteomes" id="UP000218083">
    <property type="component" value="Unassembled WGS sequence"/>
</dbReference>
<dbReference type="SUPFAM" id="SSF51735">
    <property type="entry name" value="NAD(P)-binding Rossmann-fold domains"/>
    <property type="match status" value="1"/>
</dbReference>
<comment type="caution">
    <text evidence="7">The sequence shown here is derived from an EMBL/GenBank/DDBJ whole genome shotgun (WGS) entry which is preliminary data.</text>
</comment>
<evidence type="ECO:0000256" key="3">
    <source>
        <dbReference type="ARBA" id="ARBA00022723"/>
    </source>
</evidence>
<sequence length="335" mass="36018">MNRTSLYFTGPQTVDRRREPVEPSADEVVVETRVSAISSGTELLIYRGEAPTDVPADETLDALDSDLSYPVKYGYAAVGDVIAAGDAVGDEWLDRTVFAFNPHESRFATATDALVPVPNEVSSEAMAMAPSVETATSLVLDGRPRIGERVVVFGAGVIGLCTVGVLSSFPLDRLVAVDPVGARRERAVDLGADRAVGPDEVDDLVTDWPDPGGADLVYELSGRPSTLDAAIGTAGYDGRVVVGSWYGEKEATVGLGTHFHRGRIAVESSQVSTLAPETRGRWTKDRRMDTALSRLADLDLDSLVTHRVPFDEAESAYRLLHERTGDPLQVLLTYD</sequence>